<dbReference type="Gene3D" id="3.30.70.60">
    <property type="match status" value="1"/>
</dbReference>
<name>A0A1F7X494_9BACT</name>
<protein>
    <submittedName>
        <fullName evidence="2">Uncharacterized protein</fullName>
    </submittedName>
</protein>
<accession>A0A1F7X494</accession>
<evidence type="ECO:0000313" key="3">
    <source>
        <dbReference type="Proteomes" id="UP000179219"/>
    </source>
</evidence>
<gene>
    <name evidence="2" type="ORF">A2159_00040</name>
</gene>
<evidence type="ECO:0000256" key="1">
    <source>
        <dbReference type="SAM" id="Phobius"/>
    </source>
</evidence>
<proteinExistence type="predicted"/>
<dbReference type="InterPro" id="IPR014717">
    <property type="entry name" value="Transl_elong_EF1B/ribsomal_bS6"/>
</dbReference>
<evidence type="ECO:0000313" key="2">
    <source>
        <dbReference type="EMBL" id="OGM09529.1"/>
    </source>
</evidence>
<keyword evidence="1" id="KW-0472">Membrane</keyword>
<dbReference type="EMBL" id="MGFP01000021">
    <property type="protein sequence ID" value="OGM09529.1"/>
    <property type="molecule type" value="Genomic_DNA"/>
</dbReference>
<reference evidence="2 3" key="1">
    <citation type="journal article" date="2016" name="Nat. Commun.">
        <title>Thousands of microbial genomes shed light on interconnected biogeochemical processes in an aquifer system.</title>
        <authorList>
            <person name="Anantharaman K."/>
            <person name="Brown C.T."/>
            <person name="Hug L.A."/>
            <person name="Sharon I."/>
            <person name="Castelle C.J."/>
            <person name="Probst A.J."/>
            <person name="Thomas B.C."/>
            <person name="Singh A."/>
            <person name="Wilkins M.J."/>
            <person name="Karaoz U."/>
            <person name="Brodie E.L."/>
            <person name="Williams K.H."/>
            <person name="Hubbard S.S."/>
            <person name="Banfield J.F."/>
        </authorList>
    </citation>
    <scope>NUCLEOTIDE SEQUENCE [LARGE SCALE GENOMIC DNA]</scope>
</reference>
<dbReference type="Proteomes" id="UP000179219">
    <property type="component" value="Unassembled WGS sequence"/>
</dbReference>
<comment type="caution">
    <text evidence="2">The sequence shown here is derived from an EMBL/GenBank/DDBJ whole genome shotgun (WGS) entry which is preliminary data.</text>
</comment>
<keyword evidence="1" id="KW-1133">Transmembrane helix</keyword>
<organism evidence="2 3">
    <name type="scientific">Candidatus Woesebacteria bacterium RBG_13_34_9</name>
    <dbReference type="NCBI Taxonomy" id="1802477"/>
    <lineage>
        <taxon>Bacteria</taxon>
        <taxon>Candidatus Woeseibacteriota</taxon>
    </lineage>
</organism>
<feature type="transmembrane region" description="Helical" evidence="1">
    <location>
        <begin position="31"/>
        <end position="50"/>
    </location>
</feature>
<dbReference type="AlphaFoldDB" id="A0A1F7X494"/>
<sequence length="220" mass="25220">MEPSWRKDYIRYKSYFLNLIGRYKERSDVKAYLEIILSLITISIFSVFALRPTLLTIGELIKEIESRKQILSQMNDKIKNLSQAQSLYDKQRSKIALLKIAVPKKADPINLARQIEGLSFKNKAVVLGMSSEKAYLGGVNDKSDQVLNNTDNSLNELIFSVQTTAPLEEYSALSSFLSDLENLRRIVKVDKLIINVNEIIENENVQKSLIFNIEGRVFYH</sequence>
<keyword evidence="1" id="KW-0812">Transmembrane</keyword>